<gene>
    <name evidence="14" type="ORF">BN1047_02643</name>
</gene>
<evidence type="ECO:0000256" key="2">
    <source>
        <dbReference type="ARBA" id="ARBA00005189"/>
    </source>
</evidence>
<evidence type="ECO:0000256" key="7">
    <source>
        <dbReference type="ARBA" id="ARBA00022798"/>
    </source>
</evidence>
<evidence type="ECO:0000256" key="6">
    <source>
        <dbReference type="ARBA" id="ARBA00022679"/>
    </source>
</evidence>
<protein>
    <recommendedName>
        <fullName evidence="4 11">Diacylglycerol O-acyltransferase</fullName>
        <ecNumber evidence="4 11">2.3.1.20</ecNumber>
    </recommendedName>
</protein>
<dbReference type="InterPro" id="IPR009721">
    <property type="entry name" value="O-acyltransferase_WSD1_C"/>
</dbReference>
<dbReference type="GO" id="GO:0006071">
    <property type="term" value="P:glycerol metabolic process"/>
    <property type="evidence" value="ECO:0007669"/>
    <property type="project" value="UniProtKB-KW"/>
</dbReference>
<dbReference type="GO" id="GO:0001666">
    <property type="term" value="P:response to hypoxia"/>
    <property type="evidence" value="ECO:0007669"/>
    <property type="project" value="TreeGrafter"/>
</dbReference>
<dbReference type="NCBIfam" id="TIGR02946">
    <property type="entry name" value="acyl_WS_DGAT"/>
    <property type="match status" value="1"/>
</dbReference>
<dbReference type="GO" id="GO:0051701">
    <property type="term" value="P:biological process involved in interaction with host"/>
    <property type="evidence" value="ECO:0007669"/>
    <property type="project" value="TreeGrafter"/>
</dbReference>
<organism evidence="14 15">
    <name type="scientific">Mycolicibacterium neoaurum</name>
    <name type="common">Mycobacterium neoaurum</name>
    <dbReference type="NCBI Taxonomy" id="1795"/>
    <lineage>
        <taxon>Bacteria</taxon>
        <taxon>Bacillati</taxon>
        <taxon>Actinomycetota</taxon>
        <taxon>Actinomycetes</taxon>
        <taxon>Mycobacteriales</taxon>
        <taxon>Mycobacteriaceae</taxon>
        <taxon>Mycolicibacterium</taxon>
    </lineage>
</organism>
<evidence type="ECO:0000256" key="9">
    <source>
        <dbReference type="ARBA" id="ARBA00023315"/>
    </source>
</evidence>
<dbReference type="InterPro" id="IPR014292">
    <property type="entry name" value="Acyl_transf_WS/DGAT"/>
</dbReference>
<evidence type="ECO:0000256" key="10">
    <source>
        <dbReference type="ARBA" id="ARBA00048109"/>
    </source>
</evidence>
<keyword evidence="8 11" id="KW-0443">Lipid metabolism</keyword>
<dbReference type="InterPro" id="IPR023213">
    <property type="entry name" value="CAT-like_dom_sf"/>
</dbReference>
<evidence type="ECO:0000313" key="15">
    <source>
        <dbReference type="Proteomes" id="UP000028864"/>
    </source>
</evidence>
<evidence type="ECO:0000259" key="12">
    <source>
        <dbReference type="Pfam" id="PF03007"/>
    </source>
</evidence>
<dbReference type="PANTHER" id="PTHR31650">
    <property type="entry name" value="O-ACYLTRANSFERASE (WSD1-LIKE) FAMILY PROTEIN"/>
    <property type="match status" value="1"/>
</dbReference>
<dbReference type="PANTHER" id="PTHR31650:SF1">
    <property type="entry name" value="WAX ESTER SYNTHASE_DIACYLGLYCEROL ACYLTRANSFERASE 4-RELATED"/>
    <property type="match status" value="1"/>
</dbReference>
<proteinExistence type="inferred from homology"/>
<comment type="catalytic activity">
    <reaction evidence="10 11">
        <text>an acyl-CoA + a 1,2-diacyl-sn-glycerol = a triacyl-sn-glycerol + CoA</text>
        <dbReference type="Rhea" id="RHEA:10868"/>
        <dbReference type="ChEBI" id="CHEBI:17815"/>
        <dbReference type="ChEBI" id="CHEBI:57287"/>
        <dbReference type="ChEBI" id="CHEBI:58342"/>
        <dbReference type="ChEBI" id="CHEBI:64615"/>
        <dbReference type="EC" id="2.3.1.20"/>
    </reaction>
</comment>
<dbReference type="GO" id="GO:0071731">
    <property type="term" value="P:response to nitric oxide"/>
    <property type="evidence" value="ECO:0007669"/>
    <property type="project" value="TreeGrafter"/>
</dbReference>
<evidence type="ECO:0000256" key="1">
    <source>
        <dbReference type="ARBA" id="ARBA00004771"/>
    </source>
</evidence>
<dbReference type="InterPro" id="IPR045034">
    <property type="entry name" value="O-acyltransferase_WSD1-like"/>
</dbReference>
<evidence type="ECO:0000256" key="3">
    <source>
        <dbReference type="ARBA" id="ARBA00009587"/>
    </source>
</evidence>
<dbReference type="Gene3D" id="3.30.559.10">
    <property type="entry name" value="Chloramphenicol acetyltransferase-like domain"/>
    <property type="match status" value="1"/>
</dbReference>
<evidence type="ECO:0000256" key="5">
    <source>
        <dbReference type="ARBA" id="ARBA00022516"/>
    </source>
</evidence>
<comment type="pathway">
    <text evidence="1 11">Glycerolipid metabolism; triacylglycerol biosynthesis.</text>
</comment>
<feature type="domain" description="O-acyltransferase WSD1-like N-terminal" evidence="12">
    <location>
        <begin position="4"/>
        <end position="273"/>
    </location>
</feature>
<dbReference type="EC" id="2.3.1.20" evidence="4 11"/>
<reference evidence="14" key="2">
    <citation type="submission" date="2015-09" db="EMBL/GenBank/DDBJ databases">
        <title>Draft genome sequence of Mycobacterium neoaurum DSM 44074.</title>
        <authorList>
            <person name="Croce O."/>
            <person name="Robert C."/>
            <person name="Raoult D."/>
            <person name="Drancourt M."/>
        </authorList>
    </citation>
    <scope>NUCLEOTIDE SEQUENCE</scope>
    <source>
        <strain evidence="14">DSM 44074</strain>
    </source>
</reference>
<dbReference type="RefSeq" id="WP_042509745.1">
    <property type="nucleotide sequence ID" value="NZ_LK021338.1"/>
</dbReference>
<dbReference type="SUPFAM" id="SSF52777">
    <property type="entry name" value="CoA-dependent acyltransferases"/>
    <property type="match status" value="1"/>
</dbReference>
<accession>A0AAV2WLB7</accession>
<dbReference type="InterPro" id="IPR004255">
    <property type="entry name" value="O-acyltransferase_WSD1_N"/>
</dbReference>
<evidence type="ECO:0000256" key="11">
    <source>
        <dbReference type="RuleBase" id="RU361241"/>
    </source>
</evidence>
<keyword evidence="9 11" id="KW-0012">Acyltransferase</keyword>
<evidence type="ECO:0000259" key="13">
    <source>
        <dbReference type="Pfam" id="PF06974"/>
    </source>
</evidence>
<keyword evidence="6 11" id="KW-0808">Transferase</keyword>
<keyword evidence="5 11" id="KW-0444">Lipid biosynthesis</keyword>
<dbReference type="Proteomes" id="UP000028864">
    <property type="component" value="Unassembled WGS sequence"/>
</dbReference>
<keyword evidence="7 11" id="KW-0319">Glycerol metabolism</keyword>
<dbReference type="AlphaFoldDB" id="A0AAV2WLB7"/>
<dbReference type="EMBL" id="LK021338">
    <property type="protein sequence ID" value="CDQ44763.1"/>
    <property type="molecule type" value="Genomic_DNA"/>
</dbReference>
<comment type="similarity">
    <text evidence="3 11">Belongs to the long-chain O-acyltransferase family.</text>
</comment>
<dbReference type="GO" id="GO:0005886">
    <property type="term" value="C:plasma membrane"/>
    <property type="evidence" value="ECO:0007669"/>
    <property type="project" value="TreeGrafter"/>
</dbReference>
<dbReference type="GO" id="GO:0004144">
    <property type="term" value="F:diacylglycerol O-acyltransferase activity"/>
    <property type="evidence" value="ECO:0007669"/>
    <property type="project" value="UniProtKB-EC"/>
</dbReference>
<evidence type="ECO:0000256" key="8">
    <source>
        <dbReference type="ARBA" id="ARBA00023098"/>
    </source>
</evidence>
<name>A0AAV2WLB7_MYCNE</name>
<evidence type="ECO:0000313" key="14">
    <source>
        <dbReference type="EMBL" id="CDQ44763.1"/>
    </source>
</evidence>
<sequence length="470" mass="50797">MRRLSSLDAQFFAAERAGAESHYCGLSIYDTPDDARPITAGTVAQRIRERIEHYPPLRWRVVTVPFGLDHPIFETVTVDPADHVREVELDIADEQGLRAAVSDDLKVPLDRCKPLWRVTVFHGLPGHTAVAFTLHHGVVDGISAKEVFGVLVDDATSLGAPPAAQGESSGAVSRLGLAARAVLETPIGAVQKVRNVAGSLAHLDQSPVLRSLPGVQELARLIRRDGSPYAVHAPRTRFNSRLSGTRSNGFASVSLEDVKTVKRHLGVTVNDVVLAACAGALRNRLLANDELPEAPLLAYIPVSVRDPEHRRYGNAITSIIAPLPTHLSNRRDRVTFVSDVMKRAKDRTAQTPPSLMADVNDIIPTPMFQMAARGLMDVICSALVRPPVNLIMSNVPGPTDGLTLLGAPLLAHYPLSLIFDGIALNITVVSYRDGMDIGVVGDAEAVPDAMDLVEDLRTEFTALLRLTTED</sequence>
<reference evidence="14" key="1">
    <citation type="submission" date="2014-05" db="EMBL/GenBank/DDBJ databases">
        <authorList>
            <person name="Urmite Genomes"/>
        </authorList>
    </citation>
    <scope>NUCLEOTIDE SEQUENCE</scope>
    <source>
        <strain evidence="14">DSM 44074</strain>
    </source>
</reference>
<evidence type="ECO:0000256" key="4">
    <source>
        <dbReference type="ARBA" id="ARBA00013244"/>
    </source>
</evidence>
<comment type="pathway">
    <text evidence="2">Lipid metabolism.</text>
</comment>
<dbReference type="GO" id="GO:0019432">
    <property type="term" value="P:triglyceride biosynthetic process"/>
    <property type="evidence" value="ECO:0007669"/>
    <property type="project" value="TreeGrafter"/>
</dbReference>
<dbReference type="Pfam" id="PF03007">
    <property type="entry name" value="WS_DGAT_cat"/>
    <property type="match status" value="1"/>
</dbReference>
<dbReference type="Pfam" id="PF06974">
    <property type="entry name" value="WS_DGAT_C"/>
    <property type="match status" value="1"/>
</dbReference>
<feature type="domain" description="O-acyltransferase WSD1 C-terminal" evidence="13">
    <location>
        <begin position="313"/>
        <end position="463"/>
    </location>
</feature>